<dbReference type="AlphaFoldDB" id="A0AAU9ED37"/>
<name>A0AAU9ED37_9BACT</name>
<gene>
    <name evidence="1" type="ORF">FAK_20590</name>
</gene>
<dbReference type="RefSeq" id="WP_338598776.1">
    <property type="nucleotide sequence ID" value="NZ_AP028679.1"/>
</dbReference>
<evidence type="ECO:0000313" key="1">
    <source>
        <dbReference type="EMBL" id="BEQ14993.1"/>
    </source>
</evidence>
<sequence>MSQFSKHIIAEIDRIAKREKLSKSVAFLFWFGVTFLGLSETEAREATSVEGSNDKGVDLFFVDQEQGIVHIAQGKYSESQKL</sequence>
<dbReference type="Proteomes" id="UP001366166">
    <property type="component" value="Chromosome"/>
</dbReference>
<accession>A0AAU9ED37</accession>
<keyword evidence="2" id="KW-1185">Reference proteome</keyword>
<reference evidence="2" key="1">
    <citation type="journal article" date="2023" name="Arch. Microbiol.">
        <title>Desulfoferula mesophilus gen. nov. sp. nov., a mesophilic sulfate-reducing bacterium isolated from a brackish lake sediment.</title>
        <authorList>
            <person name="Watanabe T."/>
            <person name="Yabe T."/>
            <person name="Tsuji J.M."/>
            <person name="Fukui M."/>
        </authorList>
    </citation>
    <scope>NUCLEOTIDE SEQUENCE [LARGE SCALE GENOMIC DNA]</scope>
    <source>
        <strain evidence="2">12FAK</strain>
    </source>
</reference>
<dbReference type="KEGG" id="dmp:FAK_20590"/>
<dbReference type="EMBL" id="AP028679">
    <property type="protein sequence ID" value="BEQ14993.1"/>
    <property type="molecule type" value="Genomic_DNA"/>
</dbReference>
<proteinExistence type="predicted"/>
<organism evidence="1 2">
    <name type="scientific">Desulfoferula mesophila</name>
    <dbReference type="NCBI Taxonomy" id="3058419"/>
    <lineage>
        <taxon>Bacteria</taxon>
        <taxon>Pseudomonadati</taxon>
        <taxon>Thermodesulfobacteriota</taxon>
        <taxon>Desulfarculia</taxon>
        <taxon>Desulfarculales</taxon>
        <taxon>Desulfarculaceae</taxon>
        <taxon>Desulfoferula</taxon>
    </lineage>
</organism>
<evidence type="ECO:0000313" key="2">
    <source>
        <dbReference type="Proteomes" id="UP001366166"/>
    </source>
</evidence>
<protein>
    <submittedName>
        <fullName evidence="1">Uncharacterized protein</fullName>
    </submittedName>
</protein>